<feature type="compositionally biased region" description="Acidic residues" evidence="1">
    <location>
        <begin position="115"/>
        <end position="133"/>
    </location>
</feature>
<organism evidence="3 4">
    <name type="scientific">Pythium oligandrum</name>
    <name type="common">Mycoparasitic fungus</name>
    <dbReference type="NCBI Taxonomy" id="41045"/>
    <lineage>
        <taxon>Eukaryota</taxon>
        <taxon>Sar</taxon>
        <taxon>Stramenopiles</taxon>
        <taxon>Oomycota</taxon>
        <taxon>Peronosporomycetes</taxon>
        <taxon>Pythiales</taxon>
        <taxon>Pythiaceae</taxon>
        <taxon>Pythium</taxon>
    </lineage>
</organism>
<feature type="chain" id="PRO_5035445837" evidence="2">
    <location>
        <begin position="20"/>
        <end position="157"/>
    </location>
</feature>
<proteinExistence type="predicted"/>
<dbReference type="AlphaFoldDB" id="A0A8K1FMD1"/>
<comment type="caution">
    <text evidence="3">The sequence shown here is derived from an EMBL/GenBank/DDBJ whole genome shotgun (WGS) entry which is preliminary data.</text>
</comment>
<dbReference type="EMBL" id="SPLM01000003">
    <property type="protein sequence ID" value="TMW68116.1"/>
    <property type="molecule type" value="Genomic_DNA"/>
</dbReference>
<evidence type="ECO:0000256" key="1">
    <source>
        <dbReference type="SAM" id="MobiDB-lite"/>
    </source>
</evidence>
<protein>
    <submittedName>
        <fullName evidence="3">Uncharacterized protein</fullName>
    </submittedName>
</protein>
<reference evidence="3" key="1">
    <citation type="submission" date="2019-03" db="EMBL/GenBank/DDBJ databases">
        <title>Long read genome sequence of the mycoparasitic Pythium oligandrum ATCC 38472 isolated from sugarbeet rhizosphere.</title>
        <authorList>
            <person name="Gaulin E."/>
        </authorList>
    </citation>
    <scope>NUCLEOTIDE SEQUENCE</scope>
    <source>
        <strain evidence="3">ATCC 38472_TT</strain>
    </source>
</reference>
<feature type="region of interest" description="Disordered" evidence="1">
    <location>
        <begin position="113"/>
        <end position="140"/>
    </location>
</feature>
<dbReference type="Proteomes" id="UP000794436">
    <property type="component" value="Unassembled WGS sequence"/>
</dbReference>
<evidence type="ECO:0000313" key="3">
    <source>
        <dbReference type="EMBL" id="TMW68116.1"/>
    </source>
</evidence>
<evidence type="ECO:0000256" key="2">
    <source>
        <dbReference type="SAM" id="SignalP"/>
    </source>
</evidence>
<keyword evidence="4" id="KW-1185">Reference proteome</keyword>
<feature type="signal peptide" evidence="2">
    <location>
        <begin position="1"/>
        <end position="19"/>
    </location>
</feature>
<keyword evidence="2" id="KW-0732">Signal</keyword>
<accession>A0A8K1FMD1</accession>
<sequence>MQLFTTLAIIATAAATASASQINGVMYSQPARGLMQHSICLEGEGCLSLHAEAPMEDVEAHRQLALAHAAKNASAAIAHKTSTKGVVCWGPCCAKCHYYRRLMGAEAWPPRMWTEDEDDEEGSNETEGEDGEGTGEGAVAKEVKCVHRAWGIECDKH</sequence>
<evidence type="ECO:0000313" key="4">
    <source>
        <dbReference type="Proteomes" id="UP000794436"/>
    </source>
</evidence>
<gene>
    <name evidence="3" type="ORF">Poli38472_007788</name>
</gene>
<name>A0A8K1FMD1_PYTOL</name>